<comment type="caution">
    <text evidence="1">The sequence shown here is derived from an EMBL/GenBank/DDBJ whole genome shotgun (WGS) entry which is preliminary data.</text>
</comment>
<evidence type="ECO:0000313" key="1">
    <source>
        <dbReference type="EMBL" id="RVW33113.1"/>
    </source>
</evidence>
<dbReference type="EMBL" id="QGNW01001692">
    <property type="protein sequence ID" value="RVW33113.1"/>
    <property type="molecule type" value="Genomic_DNA"/>
</dbReference>
<protein>
    <submittedName>
        <fullName evidence="1">Uncharacterized protein</fullName>
    </submittedName>
</protein>
<dbReference type="AlphaFoldDB" id="A0A438DCC1"/>
<organism evidence="1 2">
    <name type="scientific">Vitis vinifera</name>
    <name type="common">Grape</name>
    <dbReference type="NCBI Taxonomy" id="29760"/>
    <lineage>
        <taxon>Eukaryota</taxon>
        <taxon>Viridiplantae</taxon>
        <taxon>Streptophyta</taxon>
        <taxon>Embryophyta</taxon>
        <taxon>Tracheophyta</taxon>
        <taxon>Spermatophyta</taxon>
        <taxon>Magnoliopsida</taxon>
        <taxon>eudicotyledons</taxon>
        <taxon>Gunneridae</taxon>
        <taxon>Pentapetalae</taxon>
        <taxon>rosids</taxon>
        <taxon>Vitales</taxon>
        <taxon>Vitaceae</taxon>
        <taxon>Viteae</taxon>
        <taxon>Vitis</taxon>
    </lineage>
</organism>
<proteinExistence type="predicted"/>
<dbReference type="Proteomes" id="UP000288805">
    <property type="component" value="Unassembled WGS sequence"/>
</dbReference>
<name>A0A438DCC1_VITVI</name>
<evidence type="ECO:0000313" key="2">
    <source>
        <dbReference type="Proteomes" id="UP000288805"/>
    </source>
</evidence>
<accession>A0A438DCC1</accession>
<reference evidence="1 2" key="1">
    <citation type="journal article" date="2018" name="PLoS Genet.">
        <title>Population sequencing reveals clonal diversity and ancestral inbreeding in the grapevine cultivar Chardonnay.</title>
        <authorList>
            <person name="Roach M.J."/>
            <person name="Johnson D.L."/>
            <person name="Bohlmann J."/>
            <person name="van Vuuren H.J."/>
            <person name="Jones S.J."/>
            <person name="Pretorius I.S."/>
            <person name="Schmidt S.A."/>
            <person name="Borneman A.R."/>
        </authorList>
    </citation>
    <scope>NUCLEOTIDE SEQUENCE [LARGE SCALE GENOMIC DNA]</scope>
    <source>
        <strain evidence="2">cv. Chardonnay</strain>
        <tissue evidence="1">Leaf</tissue>
    </source>
</reference>
<sequence length="179" mass="20190">MYVELTTPHVAAWYDFLVKQCIKLELEMLEGFGKVEVIFARMETTGHQITDAQSHVNSLIASYNRDMNVLRTPFTSLHYRTDEGQSSSSHEHVNESGAPFYTNNAQHLPIHSHGQRTSFEGGLGCTNERVSKRPHVEEDVFFANEDHLHSVPHNMLVLVQSCMDNNADVAPQASEEIIP</sequence>
<gene>
    <name evidence="1" type="ORF">CK203_114641</name>
</gene>